<dbReference type="Proteomes" id="UP001172083">
    <property type="component" value="Unassembled WGS sequence"/>
</dbReference>
<dbReference type="InterPro" id="IPR003018">
    <property type="entry name" value="GAF"/>
</dbReference>
<dbReference type="SUPFAM" id="SSF55874">
    <property type="entry name" value="ATPase domain of HSP90 chaperone/DNA topoisomerase II/histidine kinase"/>
    <property type="match status" value="1"/>
</dbReference>
<keyword evidence="5" id="KW-0418">Kinase</keyword>
<dbReference type="InterPro" id="IPR004358">
    <property type="entry name" value="Sig_transdc_His_kin-like_C"/>
</dbReference>
<reference evidence="7" key="1">
    <citation type="submission" date="2023-06" db="EMBL/GenBank/DDBJ databases">
        <title>Genomic of Agaribacillus aureum.</title>
        <authorList>
            <person name="Wang G."/>
        </authorList>
    </citation>
    <scope>NUCLEOTIDE SEQUENCE</scope>
    <source>
        <strain evidence="7">BMA12</strain>
    </source>
</reference>
<dbReference type="Gene3D" id="1.10.287.130">
    <property type="match status" value="1"/>
</dbReference>
<dbReference type="InterPro" id="IPR003594">
    <property type="entry name" value="HATPase_dom"/>
</dbReference>
<keyword evidence="7" id="KW-0547">Nucleotide-binding</keyword>
<dbReference type="EMBL" id="JAUJEB010000001">
    <property type="protein sequence ID" value="MDN5211649.1"/>
    <property type="molecule type" value="Genomic_DNA"/>
</dbReference>
<dbReference type="GO" id="GO:0005524">
    <property type="term" value="F:ATP binding"/>
    <property type="evidence" value="ECO:0007669"/>
    <property type="project" value="UniProtKB-KW"/>
</dbReference>
<keyword evidence="7" id="KW-0067">ATP-binding</keyword>
<evidence type="ECO:0000256" key="4">
    <source>
        <dbReference type="ARBA" id="ARBA00022679"/>
    </source>
</evidence>
<keyword evidence="8" id="KW-1185">Reference proteome</keyword>
<dbReference type="RefSeq" id="WP_346756979.1">
    <property type="nucleotide sequence ID" value="NZ_JAUJEB010000001.1"/>
</dbReference>
<dbReference type="PROSITE" id="PS50109">
    <property type="entry name" value="HIS_KIN"/>
    <property type="match status" value="1"/>
</dbReference>
<evidence type="ECO:0000256" key="5">
    <source>
        <dbReference type="ARBA" id="ARBA00022777"/>
    </source>
</evidence>
<dbReference type="InterPro" id="IPR036097">
    <property type="entry name" value="HisK_dim/P_sf"/>
</dbReference>
<dbReference type="PANTHER" id="PTHR43304">
    <property type="entry name" value="PHYTOCHROME-LIKE PROTEIN CPH1"/>
    <property type="match status" value="1"/>
</dbReference>
<dbReference type="InterPro" id="IPR005467">
    <property type="entry name" value="His_kinase_dom"/>
</dbReference>
<organism evidence="7 8">
    <name type="scientific">Agaribacillus aureus</name>
    <dbReference type="NCBI Taxonomy" id="3051825"/>
    <lineage>
        <taxon>Bacteria</taxon>
        <taxon>Pseudomonadati</taxon>
        <taxon>Bacteroidota</taxon>
        <taxon>Cytophagia</taxon>
        <taxon>Cytophagales</taxon>
        <taxon>Splendidivirgaceae</taxon>
        <taxon>Agaribacillus</taxon>
    </lineage>
</organism>
<dbReference type="SMART" id="SM00387">
    <property type="entry name" value="HATPase_c"/>
    <property type="match status" value="1"/>
</dbReference>
<evidence type="ECO:0000256" key="1">
    <source>
        <dbReference type="ARBA" id="ARBA00000085"/>
    </source>
</evidence>
<dbReference type="InterPro" id="IPR003661">
    <property type="entry name" value="HisK_dim/P_dom"/>
</dbReference>
<evidence type="ECO:0000256" key="2">
    <source>
        <dbReference type="ARBA" id="ARBA00012438"/>
    </source>
</evidence>
<dbReference type="CDD" id="cd00075">
    <property type="entry name" value="HATPase"/>
    <property type="match status" value="1"/>
</dbReference>
<keyword evidence="4" id="KW-0808">Transferase</keyword>
<comment type="catalytic activity">
    <reaction evidence="1">
        <text>ATP + protein L-histidine = ADP + protein N-phospho-L-histidine.</text>
        <dbReference type="EC" id="2.7.13.3"/>
    </reaction>
</comment>
<name>A0ABT8L1R7_9BACT</name>
<dbReference type="Gene3D" id="3.30.565.10">
    <property type="entry name" value="Histidine kinase-like ATPase, C-terminal domain"/>
    <property type="match status" value="1"/>
</dbReference>
<dbReference type="Pfam" id="PF02518">
    <property type="entry name" value="HATPase_c"/>
    <property type="match status" value="1"/>
</dbReference>
<dbReference type="InterPro" id="IPR029016">
    <property type="entry name" value="GAF-like_dom_sf"/>
</dbReference>
<dbReference type="CDD" id="cd00082">
    <property type="entry name" value="HisKA"/>
    <property type="match status" value="1"/>
</dbReference>
<dbReference type="SUPFAM" id="SSF47384">
    <property type="entry name" value="Homodimeric domain of signal transducing histidine kinase"/>
    <property type="match status" value="1"/>
</dbReference>
<dbReference type="Pfam" id="PF13185">
    <property type="entry name" value="GAF_2"/>
    <property type="match status" value="1"/>
</dbReference>
<dbReference type="InterPro" id="IPR052162">
    <property type="entry name" value="Sensor_kinase/Photoreceptor"/>
</dbReference>
<evidence type="ECO:0000256" key="3">
    <source>
        <dbReference type="ARBA" id="ARBA00022553"/>
    </source>
</evidence>
<evidence type="ECO:0000313" key="7">
    <source>
        <dbReference type="EMBL" id="MDN5211649.1"/>
    </source>
</evidence>
<feature type="domain" description="Histidine kinase" evidence="6">
    <location>
        <begin position="205"/>
        <end position="421"/>
    </location>
</feature>
<dbReference type="EC" id="2.7.13.3" evidence="2"/>
<comment type="caution">
    <text evidence="7">The sequence shown here is derived from an EMBL/GenBank/DDBJ whole genome shotgun (WGS) entry which is preliminary data.</text>
</comment>
<dbReference type="PANTHER" id="PTHR43304:SF1">
    <property type="entry name" value="PAC DOMAIN-CONTAINING PROTEIN"/>
    <property type="match status" value="1"/>
</dbReference>
<proteinExistence type="predicted"/>
<dbReference type="InterPro" id="IPR036890">
    <property type="entry name" value="HATPase_C_sf"/>
</dbReference>
<protein>
    <recommendedName>
        <fullName evidence="2">histidine kinase</fullName>
        <ecNumber evidence="2">2.7.13.3</ecNumber>
    </recommendedName>
</protein>
<gene>
    <name evidence="7" type="ORF">QQ020_06295</name>
</gene>
<dbReference type="SUPFAM" id="SSF55781">
    <property type="entry name" value="GAF domain-like"/>
    <property type="match status" value="1"/>
</dbReference>
<keyword evidence="3" id="KW-0597">Phosphoprotein</keyword>
<evidence type="ECO:0000259" key="6">
    <source>
        <dbReference type="PROSITE" id="PS50109"/>
    </source>
</evidence>
<dbReference type="Gene3D" id="3.30.450.40">
    <property type="match status" value="1"/>
</dbReference>
<dbReference type="SMART" id="SM00065">
    <property type="entry name" value="GAF"/>
    <property type="match status" value="1"/>
</dbReference>
<sequence>MSDFLVENMETMIMDLGSKRENQLQIIKKFAASLTDKNTIDDIIWDVAKNVISKLGFIDCVIYLIDAEKEVLVQKAAYGPKSPKPNVIKNPITLAFGKGIVGKVAMTGKSQIVNDVSENPDYVVDDERRLSEITVPILIQDQVIGVIDSEHPEKGFFKEEHLHLLETIAAIIGSKVLMLRAYDTLKVQTRDLQIINSQYKQSAFVITHDIKSPLANIRGLIDIYRLNQKNGETEENDHIIALIESSVKKLSGKVDDLNKVIEARNEPSKTAKLINFSKLIHNIKMVISLEIRNKNAIIKEDFTAAENIEYPPSYLESIILNLLTNAIKYKARDRDPIIHVKTEKIPGFTVLIVSDNGIGIDLKKNGHRLFRLFQRFHRKVEGKGLGLSIVKSQVESLGGRIEVESELGKGTIFKVYLRDLVQKTN</sequence>
<evidence type="ECO:0000313" key="8">
    <source>
        <dbReference type="Proteomes" id="UP001172083"/>
    </source>
</evidence>
<accession>A0ABT8L1R7</accession>
<dbReference type="PRINTS" id="PR00344">
    <property type="entry name" value="BCTRLSENSOR"/>
</dbReference>